<comment type="caution">
    <text evidence="2">The sequence shown here is derived from an EMBL/GenBank/DDBJ whole genome shotgun (WGS) entry which is preliminary data.</text>
</comment>
<sequence>MQNTEGGRKLNQAMTSTGRAVATTGRAVGGALSQAKGALSSWWSTLTTPQSPDCETPVAAENSSGITVSSKVLKEEEQEDKS</sequence>
<gene>
    <name evidence="2" type="ORF">TPAB3V08_LOCUS3572</name>
</gene>
<feature type="compositionally biased region" description="Basic and acidic residues" evidence="1">
    <location>
        <begin position="72"/>
        <end position="82"/>
    </location>
</feature>
<proteinExistence type="predicted"/>
<organism evidence="2 3">
    <name type="scientific">Timema podura</name>
    <name type="common">Walking stick</name>
    <dbReference type="NCBI Taxonomy" id="61482"/>
    <lineage>
        <taxon>Eukaryota</taxon>
        <taxon>Metazoa</taxon>
        <taxon>Ecdysozoa</taxon>
        <taxon>Arthropoda</taxon>
        <taxon>Hexapoda</taxon>
        <taxon>Insecta</taxon>
        <taxon>Pterygota</taxon>
        <taxon>Neoptera</taxon>
        <taxon>Polyneoptera</taxon>
        <taxon>Phasmatodea</taxon>
        <taxon>Timematodea</taxon>
        <taxon>Timematoidea</taxon>
        <taxon>Timematidae</taxon>
        <taxon>Timema</taxon>
    </lineage>
</organism>
<dbReference type="EMBL" id="CAJPIN010004062">
    <property type="protein sequence ID" value="CAG2056583.1"/>
    <property type="molecule type" value="Genomic_DNA"/>
</dbReference>
<protein>
    <submittedName>
        <fullName evidence="2">Uncharacterized protein</fullName>
    </submittedName>
</protein>
<keyword evidence="3" id="KW-1185">Reference proteome</keyword>
<evidence type="ECO:0000313" key="3">
    <source>
        <dbReference type="Proteomes" id="UP001153148"/>
    </source>
</evidence>
<reference evidence="2" key="1">
    <citation type="submission" date="2021-03" db="EMBL/GenBank/DDBJ databases">
        <authorList>
            <person name="Tran Van P."/>
        </authorList>
    </citation>
    <scope>NUCLEOTIDE SEQUENCE</scope>
</reference>
<evidence type="ECO:0000256" key="1">
    <source>
        <dbReference type="SAM" id="MobiDB-lite"/>
    </source>
</evidence>
<name>A0ABN7NTU9_TIMPD</name>
<feature type="region of interest" description="Disordered" evidence="1">
    <location>
        <begin position="47"/>
        <end position="82"/>
    </location>
</feature>
<accession>A0ABN7NTU9</accession>
<dbReference type="Proteomes" id="UP001153148">
    <property type="component" value="Unassembled WGS sequence"/>
</dbReference>
<feature type="compositionally biased region" description="Polar residues" evidence="1">
    <location>
        <begin position="61"/>
        <end position="70"/>
    </location>
</feature>
<evidence type="ECO:0000313" key="2">
    <source>
        <dbReference type="EMBL" id="CAG2056583.1"/>
    </source>
</evidence>